<reference evidence="6" key="2">
    <citation type="submission" date="2015-01" db="EMBL/GenBank/DDBJ databases">
        <title>Evolutionary Origins and Diversification of the Mycorrhizal Mutualists.</title>
        <authorList>
            <consortium name="DOE Joint Genome Institute"/>
            <consortium name="Mycorrhizal Genomics Consortium"/>
            <person name="Kohler A."/>
            <person name="Kuo A."/>
            <person name="Nagy L.G."/>
            <person name="Floudas D."/>
            <person name="Copeland A."/>
            <person name="Barry K.W."/>
            <person name="Cichocki N."/>
            <person name="Veneault-Fourrey C."/>
            <person name="LaButti K."/>
            <person name="Lindquist E.A."/>
            <person name="Lipzen A."/>
            <person name="Lundell T."/>
            <person name="Morin E."/>
            <person name="Murat C."/>
            <person name="Riley R."/>
            <person name="Ohm R."/>
            <person name="Sun H."/>
            <person name="Tunlid A."/>
            <person name="Henrissat B."/>
            <person name="Grigoriev I.V."/>
            <person name="Hibbett D.S."/>
            <person name="Martin F."/>
        </authorList>
    </citation>
    <scope>NUCLEOTIDE SEQUENCE [LARGE SCALE GENOMIC DNA]</scope>
    <source>
        <strain evidence="6">Ve08.2h10</strain>
    </source>
</reference>
<reference evidence="5 6" key="1">
    <citation type="submission" date="2014-04" db="EMBL/GenBank/DDBJ databases">
        <authorList>
            <consortium name="DOE Joint Genome Institute"/>
            <person name="Kuo A."/>
            <person name="Kohler A."/>
            <person name="Jargeat P."/>
            <person name="Nagy L.G."/>
            <person name="Floudas D."/>
            <person name="Copeland A."/>
            <person name="Barry K.W."/>
            <person name="Cichocki N."/>
            <person name="Veneault-Fourrey C."/>
            <person name="LaButti K."/>
            <person name="Lindquist E.A."/>
            <person name="Lipzen A."/>
            <person name="Lundell T."/>
            <person name="Morin E."/>
            <person name="Murat C."/>
            <person name="Sun H."/>
            <person name="Tunlid A."/>
            <person name="Henrissat B."/>
            <person name="Grigoriev I.V."/>
            <person name="Hibbett D.S."/>
            <person name="Martin F."/>
            <person name="Nordberg H.P."/>
            <person name="Cantor M.N."/>
            <person name="Hua S.X."/>
        </authorList>
    </citation>
    <scope>NUCLEOTIDE SEQUENCE [LARGE SCALE GENOMIC DNA]</scope>
    <source>
        <strain evidence="5 6">Ve08.2h10</strain>
    </source>
</reference>
<dbReference type="GO" id="GO:0005576">
    <property type="term" value="C:extracellular region"/>
    <property type="evidence" value="ECO:0007669"/>
    <property type="project" value="UniProtKB-SubCell"/>
</dbReference>
<evidence type="ECO:0000259" key="4">
    <source>
        <dbReference type="Pfam" id="PF20147"/>
    </source>
</evidence>
<dbReference type="GO" id="GO:0043657">
    <property type="term" value="C:host cell"/>
    <property type="evidence" value="ECO:0007669"/>
    <property type="project" value="UniProtKB-SubCell"/>
</dbReference>
<evidence type="ECO:0000256" key="1">
    <source>
        <dbReference type="ARBA" id="ARBA00004340"/>
    </source>
</evidence>
<keyword evidence="3" id="KW-0964">Secreted</keyword>
<dbReference type="InterPro" id="IPR045379">
    <property type="entry name" value="Crinkler_N"/>
</dbReference>
<name>A0A0D0DTK8_9AGAM</name>
<feature type="non-terminal residue" evidence="5">
    <location>
        <position position="1"/>
    </location>
</feature>
<protein>
    <recommendedName>
        <fullName evidence="4">Crinkler effector protein N-terminal domain-containing protein</fullName>
    </recommendedName>
</protein>
<dbReference type="InParanoid" id="A0A0D0DTK8"/>
<feature type="domain" description="Crinkler effector protein N-terminal" evidence="4">
    <location>
        <begin position="41"/>
        <end position="109"/>
    </location>
</feature>
<gene>
    <name evidence="5" type="ORF">PAXRUDRAFT_238843</name>
</gene>
<dbReference type="Proteomes" id="UP000054538">
    <property type="component" value="Unassembled WGS sequence"/>
</dbReference>
<evidence type="ECO:0000256" key="3">
    <source>
        <dbReference type="ARBA" id="ARBA00022525"/>
    </source>
</evidence>
<dbReference type="OrthoDB" id="2427869at2759"/>
<accession>A0A0D0DTK8</accession>
<dbReference type="AlphaFoldDB" id="A0A0D0DTK8"/>
<sequence length="113" mass="12708">STSYKTTTNRGRSCETSRNIVTVFLPETQNSAHPCHSMESLTFECWVYGDDVGRIFPAEIARNKTVGDLKEVIKNKNPVDFRDLDARALDLYSIILLGDDQGLEAELKKLTLD</sequence>
<organism evidence="5 6">
    <name type="scientific">Paxillus rubicundulus Ve08.2h10</name>
    <dbReference type="NCBI Taxonomy" id="930991"/>
    <lineage>
        <taxon>Eukaryota</taxon>
        <taxon>Fungi</taxon>
        <taxon>Dikarya</taxon>
        <taxon>Basidiomycota</taxon>
        <taxon>Agaricomycotina</taxon>
        <taxon>Agaricomycetes</taxon>
        <taxon>Agaricomycetidae</taxon>
        <taxon>Boletales</taxon>
        <taxon>Paxilineae</taxon>
        <taxon>Paxillaceae</taxon>
        <taxon>Paxillus</taxon>
    </lineage>
</organism>
<evidence type="ECO:0000256" key="2">
    <source>
        <dbReference type="ARBA" id="ARBA00004613"/>
    </source>
</evidence>
<proteinExistence type="predicted"/>
<comment type="subcellular location">
    <subcellularLocation>
        <location evidence="1">Host cell</location>
    </subcellularLocation>
    <subcellularLocation>
        <location evidence="2">Secreted</location>
    </subcellularLocation>
</comment>
<dbReference type="HOGENOM" id="CLU_2139436_0_0_1"/>
<evidence type="ECO:0000313" key="6">
    <source>
        <dbReference type="Proteomes" id="UP000054538"/>
    </source>
</evidence>
<dbReference type="Pfam" id="PF20147">
    <property type="entry name" value="Crinkler"/>
    <property type="match status" value="1"/>
</dbReference>
<keyword evidence="6" id="KW-1185">Reference proteome</keyword>
<dbReference type="EMBL" id="KN824943">
    <property type="protein sequence ID" value="KIK97273.1"/>
    <property type="molecule type" value="Genomic_DNA"/>
</dbReference>
<feature type="non-terminal residue" evidence="5">
    <location>
        <position position="113"/>
    </location>
</feature>
<evidence type="ECO:0000313" key="5">
    <source>
        <dbReference type="EMBL" id="KIK97273.1"/>
    </source>
</evidence>